<dbReference type="GO" id="GO:0005524">
    <property type="term" value="F:ATP binding"/>
    <property type="evidence" value="ECO:0007669"/>
    <property type="project" value="UniProtKB-KW"/>
</dbReference>
<dbReference type="GO" id="GO:0016874">
    <property type="term" value="F:ligase activity"/>
    <property type="evidence" value="ECO:0007669"/>
    <property type="project" value="UniProtKB-KW"/>
</dbReference>
<dbReference type="SUPFAM" id="SSF56059">
    <property type="entry name" value="Glutathione synthetase ATP-binding domain-like"/>
    <property type="match status" value="1"/>
</dbReference>
<accession>A0A563DGY3</accession>
<evidence type="ECO:0000313" key="8">
    <source>
        <dbReference type="Proteomes" id="UP000319499"/>
    </source>
</evidence>
<keyword evidence="5" id="KW-0460">Magnesium</keyword>
<dbReference type="InterPro" id="IPR016185">
    <property type="entry name" value="PreATP-grasp_dom_sf"/>
</dbReference>
<dbReference type="InterPro" id="IPR005494">
    <property type="entry name" value="GSPS_pre-ATP-grasp-like_dom"/>
</dbReference>
<dbReference type="GO" id="GO:0046872">
    <property type="term" value="F:metal ion binding"/>
    <property type="evidence" value="ECO:0007669"/>
    <property type="project" value="UniProtKB-KW"/>
</dbReference>
<dbReference type="EMBL" id="SELH01000014">
    <property type="protein sequence ID" value="TWP29420.1"/>
    <property type="molecule type" value="Genomic_DNA"/>
</dbReference>
<evidence type="ECO:0000256" key="2">
    <source>
        <dbReference type="ARBA" id="ARBA00022723"/>
    </source>
</evidence>
<organism evidence="7 8">
    <name type="scientific">Apibacter muscae</name>
    <dbReference type="NCBI Taxonomy" id="2509004"/>
    <lineage>
        <taxon>Bacteria</taxon>
        <taxon>Pseudomonadati</taxon>
        <taxon>Bacteroidota</taxon>
        <taxon>Flavobacteriia</taxon>
        <taxon>Flavobacteriales</taxon>
        <taxon>Weeksellaceae</taxon>
        <taxon>Apibacter</taxon>
    </lineage>
</organism>
<evidence type="ECO:0000256" key="1">
    <source>
        <dbReference type="ARBA" id="ARBA00022598"/>
    </source>
</evidence>
<dbReference type="OrthoDB" id="9765517at2"/>
<evidence type="ECO:0000256" key="5">
    <source>
        <dbReference type="ARBA" id="ARBA00022842"/>
    </source>
</evidence>
<evidence type="ECO:0000259" key="6">
    <source>
        <dbReference type="Pfam" id="PF03738"/>
    </source>
</evidence>
<keyword evidence="3" id="KW-0547">Nucleotide-binding</keyword>
<name>A0A563DGY3_9FLAO</name>
<evidence type="ECO:0000256" key="4">
    <source>
        <dbReference type="ARBA" id="ARBA00022840"/>
    </source>
</evidence>
<dbReference type="Proteomes" id="UP000319499">
    <property type="component" value="Unassembled WGS sequence"/>
</dbReference>
<protein>
    <recommendedName>
        <fullName evidence="6">Glutathionylspermidine synthase pre-ATP-grasp-like domain-containing protein</fullName>
    </recommendedName>
</protein>
<dbReference type="AlphaFoldDB" id="A0A563DGY3"/>
<comment type="caution">
    <text evidence="7">The sequence shown here is derived from an EMBL/GenBank/DDBJ whole genome shotgun (WGS) entry which is preliminary data.</text>
</comment>
<gene>
    <name evidence="7" type="ORF">ETU09_02955</name>
</gene>
<keyword evidence="2" id="KW-0479">Metal-binding</keyword>
<keyword evidence="1" id="KW-0436">Ligase</keyword>
<keyword evidence="8" id="KW-1185">Reference proteome</keyword>
<dbReference type="Pfam" id="PF03738">
    <property type="entry name" value="GSP_synth"/>
    <property type="match status" value="1"/>
</dbReference>
<dbReference type="Gene3D" id="3.30.1490.330">
    <property type="match status" value="1"/>
</dbReference>
<evidence type="ECO:0000313" key="7">
    <source>
        <dbReference type="EMBL" id="TWP29420.1"/>
    </source>
</evidence>
<keyword evidence="4" id="KW-0067">ATP-binding</keyword>
<evidence type="ECO:0000256" key="3">
    <source>
        <dbReference type="ARBA" id="ARBA00022741"/>
    </source>
</evidence>
<feature type="domain" description="Glutathionylspermidine synthase pre-ATP-grasp-like" evidence="6">
    <location>
        <begin position="44"/>
        <end position="397"/>
    </location>
</feature>
<dbReference type="RefSeq" id="WP_146291802.1">
    <property type="nucleotide sequence ID" value="NZ_SELH01000014.1"/>
</dbReference>
<reference evidence="7 8" key="1">
    <citation type="submission" date="2019-02" db="EMBL/GenBank/DDBJ databases">
        <title>Apibacter muscae sp. nov.: a novel member of the house fly microbiota.</title>
        <authorList>
            <person name="Park R."/>
        </authorList>
    </citation>
    <scope>NUCLEOTIDE SEQUENCE [LARGE SCALE GENOMIC DNA]</scope>
    <source>
        <strain evidence="7 8">AL1</strain>
    </source>
</reference>
<proteinExistence type="predicted"/>
<sequence>MDLKAVVLHVQDLDPPVLMEDSRFKRVKSFKKAQLPPVLQWLAGQEYFVDEMIGIYSQEMESFKKLTNETFDLFVKATDHLIQNNHLDYLGIPKSFQSAIIHSWENRADFPFFAGRFDFNGGVDGLGLRVIEFNADTFSTLPETILWQKMQNREAQSTAFNFLEDHLITQFKQLKQFFNFEEIQMVASSLGHPEDIANCNTMLMQAHQAGLQVLYKDLTDIIFSEEEGLFYELGNEEFQPIDIWFKMIPWDWMFEFEPELAHTLIKISQDRKAIVLNPLYTTLWQNKKFLSYITEKFPNSLVAETYNNQNRLQEYVKKPIYGRIGENIEVKTDSVEKTDGDYENQPCVYQKYYPLPKDEEGYSYQFGMFYSDQPLAFNVRHQDSKIINDECEFISHFLI</sequence>
<dbReference type="SUPFAM" id="SSF52440">
    <property type="entry name" value="PreATP-grasp domain"/>
    <property type="match status" value="1"/>
</dbReference>